<keyword evidence="14" id="KW-0539">Nucleus</keyword>
<proteinExistence type="inferred from homology"/>
<dbReference type="STRING" id="1314790.A0A1Y1YZL6"/>
<name>A0A1Y1YZL6_9FUNG</name>
<keyword evidence="7" id="KW-0498">Mitosis</keyword>
<keyword evidence="10" id="KW-0067">ATP-binding</keyword>
<evidence type="ECO:0000256" key="16">
    <source>
        <dbReference type="ARBA" id="ARBA00053349"/>
    </source>
</evidence>
<evidence type="ECO:0000259" key="19">
    <source>
        <dbReference type="PROSITE" id="PS51192"/>
    </source>
</evidence>
<dbReference type="PROSITE" id="PS51194">
    <property type="entry name" value="HELICASE_CTER"/>
    <property type="match status" value="1"/>
</dbReference>
<evidence type="ECO:0000256" key="1">
    <source>
        <dbReference type="ARBA" id="ARBA00004123"/>
    </source>
</evidence>
<evidence type="ECO:0000256" key="12">
    <source>
        <dbReference type="ARBA" id="ARBA00023054"/>
    </source>
</evidence>
<evidence type="ECO:0000256" key="4">
    <source>
        <dbReference type="ARBA" id="ARBA00022553"/>
    </source>
</evidence>
<dbReference type="GO" id="GO:0016787">
    <property type="term" value="F:hydrolase activity"/>
    <property type="evidence" value="ECO:0007669"/>
    <property type="project" value="UniProtKB-KW"/>
</dbReference>
<keyword evidence="12" id="KW-0175">Coiled coil</keyword>
<evidence type="ECO:0000259" key="20">
    <source>
        <dbReference type="PROSITE" id="PS51194"/>
    </source>
</evidence>
<keyword evidence="6" id="KW-0547">Nucleotide-binding</keyword>
<comment type="function">
    <text evidence="16">Plays an essential role in normal development and survival. Involved in regulation of the expansion or survival of lymphoid cells. Required for de novo or maintenance DNA methylation. May control silencing of the imprinted CDKN1C gene through DNA methylation. May play a role in formation and organization of heterochromatin, implying a functional role in the regulation of transcription and mitosis.</text>
</comment>
<sequence>MRYLATVILIRFIIIEDSHLQENTKRAKGDELAEPEEATATRIINGQTVSSRQPILVTGGILKDYQLAGFEWLVSLYENGLNGILADEMGLGKTLQTISFLAYLRERNVWGPYLIIAPMSTLANWVSEFNRFTPTIPVLLYHGSIEERAHMRRKRMGKLGETFPVVVTSYELIMNDRKYLQKYAWKYLVIDEGHRIKNMNCKLVRELKSYHSANRLLLTGTPLQNNLLELWSLLNFLLPDIFDSVEIFQSWFDFNDLNEKKGKEKVISDETQHNIVSKLHHILKPFLLRRLKSDVEFQLPKKREYILYAPMTSKQKEYYDAILNGQIHSFLKKRMRIADTEPDPEEQALHEGESSLSLTLPTGRGHRRSATKNTSYAEVSDDEYFDQVENIEEAETAEMPAPKDGESVMSLSTTPPNQKAFKHMKLQMMMMQLCKVCNHPYLFDGPYDDQTGYLNVTPDIQHSSGKMILLDQLLTALIARGHRVLVFSQMTKMLDLIEDWLMLMKKWRCCRIDGHIHQEERREQIHEFNTDPSIEVFLLSTRAGGLGINLTAADTVILFDNDWNPQMDLQAQDRVHRIGQTKPVVVYRFVTSNSVESQILDRANSKRTLEKLVIHKRQFKGAQAKCQSRINLEDLLEILEHADESAKVIHHGGDVLSPEEMALILDRSPEAYEKSTSLDVGNGFRQIVTTADEQNDALGGM</sequence>
<keyword evidence="8" id="KW-0378">Hydrolase</keyword>
<dbReference type="CDD" id="cd18793">
    <property type="entry name" value="SF2_C_SNF"/>
    <property type="match status" value="1"/>
</dbReference>
<dbReference type="CDD" id="cd18009">
    <property type="entry name" value="DEXHc_HELLS_SMARCA6"/>
    <property type="match status" value="1"/>
</dbReference>
<keyword evidence="5" id="KW-0132">Cell division</keyword>
<dbReference type="SUPFAM" id="SSF52540">
    <property type="entry name" value="P-loop containing nucleoside triphosphate hydrolases"/>
    <property type="match status" value="2"/>
</dbReference>
<dbReference type="InterPro" id="IPR049730">
    <property type="entry name" value="SNF2/RAD54-like_C"/>
</dbReference>
<feature type="domain" description="Helicase C-terminal" evidence="20">
    <location>
        <begin position="469"/>
        <end position="636"/>
    </location>
</feature>
<dbReference type="EMBL" id="MCFE01000051">
    <property type="protein sequence ID" value="ORY02995.1"/>
    <property type="molecule type" value="Genomic_DNA"/>
</dbReference>
<keyword evidence="13" id="KW-0804">Transcription</keyword>
<dbReference type="GO" id="GO:0003682">
    <property type="term" value="F:chromatin binding"/>
    <property type="evidence" value="ECO:0007669"/>
    <property type="project" value="TreeGrafter"/>
</dbReference>
<evidence type="ECO:0000256" key="15">
    <source>
        <dbReference type="ARBA" id="ARBA00023306"/>
    </source>
</evidence>
<keyword evidence="4" id="KW-0597">Phosphoprotein</keyword>
<dbReference type="SMART" id="SM00487">
    <property type="entry name" value="DEXDc"/>
    <property type="match status" value="1"/>
</dbReference>
<dbReference type="PROSITE" id="PS51192">
    <property type="entry name" value="HELICASE_ATP_BIND_1"/>
    <property type="match status" value="1"/>
</dbReference>
<dbReference type="InterPro" id="IPR000330">
    <property type="entry name" value="SNF2_N"/>
</dbReference>
<comment type="caution">
    <text evidence="21">The sequence shown here is derived from an EMBL/GenBank/DDBJ whole genome shotgun (WGS) entry which is preliminary data.</text>
</comment>
<evidence type="ECO:0000256" key="13">
    <source>
        <dbReference type="ARBA" id="ARBA00023163"/>
    </source>
</evidence>
<dbReference type="OrthoDB" id="5857104at2759"/>
<evidence type="ECO:0000256" key="7">
    <source>
        <dbReference type="ARBA" id="ARBA00022776"/>
    </source>
</evidence>
<organism evidence="21 22">
    <name type="scientific">Basidiobolus meristosporus CBS 931.73</name>
    <dbReference type="NCBI Taxonomy" id="1314790"/>
    <lineage>
        <taxon>Eukaryota</taxon>
        <taxon>Fungi</taxon>
        <taxon>Fungi incertae sedis</taxon>
        <taxon>Zoopagomycota</taxon>
        <taxon>Entomophthoromycotina</taxon>
        <taxon>Basidiobolomycetes</taxon>
        <taxon>Basidiobolales</taxon>
        <taxon>Basidiobolaceae</taxon>
        <taxon>Basidiobolus</taxon>
    </lineage>
</organism>
<evidence type="ECO:0000313" key="21">
    <source>
        <dbReference type="EMBL" id="ORY02995.1"/>
    </source>
</evidence>
<dbReference type="GO" id="GO:0005634">
    <property type="term" value="C:nucleus"/>
    <property type="evidence" value="ECO:0007669"/>
    <property type="project" value="UniProtKB-SubCell"/>
</dbReference>
<comment type="subcellular location">
    <subcellularLocation>
        <location evidence="1">Nucleus</location>
    </subcellularLocation>
</comment>
<reference evidence="21 22" key="1">
    <citation type="submission" date="2016-07" db="EMBL/GenBank/DDBJ databases">
        <title>Pervasive Adenine N6-methylation of Active Genes in Fungi.</title>
        <authorList>
            <consortium name="DOE Joint Genome Institute"/>
            <person name="Mondo S.J."/>
            <person name="Dannebaum R.O."/>
            <person name="Kuo R.C."/>
            <person name="Labutti K."/>
            <person name="Haridas S."/>
            <person name="Kuo A."/>
            <person name="Salamov A."/>
            <person name="Ahrendt S.R."/>
            <person name="Lipzen A."/>
            <person name="Sullivan W."/>
            <person name="Andreopoulos W.B."/>
            <person name="Clum A."/>
            <person name="Lindquist E."/>
            <person name="Daum C."/>
            <person name="Ramamoorthy G.K."/>
            <person name="Gryganskyi A."/>
            <person name="Culley D."/>
            <person name="Magnuson J.K."/>
            <person name="James T.Y."/>
            <person name="O'Malley M.A."/>
            <person name="Stajich J.E."/>
            <person name="Spatafora J.W."/>
            <person name="Visel A."/>
            <person name="Grigoriev I.V."/>
        </authorList>
    </citation>
    <scope>NUCLEOTIDE SEQUENCE [LARGE SCALE GENOMIC DNA]</scope>
    <source>
        <strain evidence="21 22">CBS 931.73</strain>
    </source>
</reference>
<comment type="similarity">
    <text evidence="2">Belongs to the SNF2/RAD54 helicase family.</text>
</comment>
<protein>
    <recommendedName>
        <fullName evidence="17">Proliferation-associated SNF2-like protein</fullName>
    </recommendedName>
</protein>
<dbReference type="PANTHER" id="PTHR47161:SF1">
    <property type="entry name" value="LYMPHOID-SPECIFIC HELICASE"/>
    <property type="match status" value="1"/>
</dbReference>
<feature type="domain" description="Helicase ATP-binding" evidence="19">
    <location>
        <begin position="74"/>
        <end position="240"/>
    </location>
</feature>
<dbReference type="Gene3D" id="3.40.50.300">
    <property type="entry name" value="P-loop containing nucleotide triphosphate hydrolases"/>
    <property type="match status" value="1"/>
</dbReference>
<dbReference type="Pfam" id="PF00176">
    <property type="entry name" value="SNF2-rel_dom"/>
    <property type="match status" value="1"/>
</dbReference>
<dbReference type="Proteomes" id="UP000193498">
    <property type="component" value="Unassembled WGS sequence"/>
</dbReference>
<dbReference type="GO" id="GO:0044027">
    <property type="term" value="P:negative regulation of gene expression via chromosomal CpG island methylation"/>
    <property type="evidence" value="ECO:0007669"/>
    <property type="project" value="TreeGrafter"/>
</dbReference>
<gene>
    <name evidence="21" type="ORF">K493DRAFT_207530</name>
</gene>
<dbReference type="InterPro" id="IPR038718">
    <property type="entry name" value="SNF2-like_sf"/>
</dbReference>
<evidence type="ECO:0000256" key="18">
    <source>
        <dbReference type="SAM" id="MobiDB-lite"/>
    </source>
</evidence>
<dbReference type="FunFam" id="3.40.50.10810:FF:000015">
    <property type="entry name" value="lymphoid-specific helicase isoform X1"/>
    <property type="match status" value="1"/>
</dbReference>
<dbReference type="FunFam" id="3.40.50.300:FF:000577">
    <property type="entry name" value="lymphoid-specific helicase isoform X1"/>
    <property type="match status" value="1"/>
</dbReference>
<dbReference type="GO" id="GO:0051301">
    <property type="term" value="P:cell division"/>
    <property type="evidence" value="ECO:0007669"/>
    <property type="project" value="UniProtKB-KW"/>
</dbReference>
<keyword evidence="11" id="KW-0805">Transcription regulation</keyword>
<dbReference type="Gene3D" id="3.40.50.10810">
    <property type="entry name" value="Tandem AAA-ATPase domain"/>
    <property type="match status" value="1"/>
</dbReference>
<dbReference type="AlphaFoldDB" id="A0A1Y1YZL6"/>
<dbReference type="InParanoid" id="A0A1Y1YZL6"/>
<dbReference type="GO" id="GO:0006346">
    <property type="term" value="P:DNA methylation-dependent constitutive heterochromatin formation"/>
    <property type="evidence" value="ECO:0007669"/>
    <property type="project" value="TreeGrafter"/>
</dbReference>
<keyword evidence="3" id="KW-0217">Developmental protein</keyword>
<feature type="region of interest" description="Disordered" evidence="18">
    <location>
        <begin position="341"/>
        <end position="375"/>
    </location>
</feature>
<keyword evidence="22" id="KW-1185">Reference proteome</keyword>
<evidence type="ECO:0000256" key="8">
    <source>
        <dbReference type="ARBA" id="ARBA00022801"/>
    </source>
</evidence>
<dbReference type="InterPro" id="IPR044753">
    <property type="entry name" value="HELLS_N"/>
</dbReference>
<evidence type="ECO:0000256" key="14">
    <source>
        <dbReference type="ARBA" id="ARBA00023242"/>
    </source>
</evidence>
<evidence type="ECO:0000256" key="17">
    <source>
        <dbReference type="ARBA" id="ARBA00081399"/>
    </source>
</evidence>
<dbReference type="GO" id="GO:0005721">
    <property type="term" value="C:pericentric heterochromatin"/>
    <property type="evidence" value="ECO:0007669"/>
    <property type="project" value="TreeGrafter"/>
</dbReference>
<dbReference type="SMART" id="SM00490">
    <property type="entry name" value="HELICc"/>
    <property type="match status" value="1"/>
</dbReference>
<dbReference type="InterPro" id="IPR014001">
    <property type="entry name" value="Helicase_ATP-bd"/>
</dbReference>
<dbReference type="GO" id="GO:0005524">
    <property type="term" value="F:ATP binding"/>
    <property type="evidence" value="ECO:0007669"/>
    <property type="project" value="UniProtKB-KW"/>
</dbReference>
<evidence type="ECO:0000313" key="22">
    <source>
        <dbReference type="Proteomes" id="UP000193498"/>
    </source>
</evidence>
<dbReference type="PANTHER" id="PTHR47161">
    <property type="entry name" value="LYMPHOID-SPECIFIC HELICASE"/>
    <property type="match status" value="1"/>
</dbReference>
<dbReference type="InterPro" id="IPR027417">
    <property type="entry name" value="P-loop_NTPase"/>
</dbReference>
<evidence type="ECO:0000256" key="6">
    <source>
        <dbReference type="ARBA" id="ARBA00022741"/>
    </source>
</evidence>
<dbReference type="Pfam" id="PF00271">
    <property type="entry name" value="Helicase_C"/>
    <property type="match status" value="1"/>
</dbReference>
<accession>A0A1Y1YZL6</accession>
<keyword evidence="15" id="KW-0131">Cell cycle</keyword>
<evidence type="ECO:0000256" key="5">
    <source>
        <dbReference type="ARBA" id="ARBA00022618"/>
    </source>
</evidence>
<keyword evidence="9" id="KW-0347">Helicase</keyword>
<dbReference type="InterPro" id="IPR001650">
    <property type="entry name" value="Helicase_C-like"/>
</dbReference>
<evidence type="ECO:0000256" key="11">
    <source>
        <dbReference type="ARBA" id="ARBA00023015"/>
    </source>
</evidence>
<evidence type="ECO:0000256" key="2">
    <source>
        <dbReference type="ARBA" id="ARBA00007025"/>
    </source>
</evidence>
<evidence type="ECO:0000256" key="3">
    <source>
        <dbReference type="ARBA" id="ARBA00022473"/>
    </source>
</evidence>
<evidence type="ECO:0000256" key="10">
    <source>
        <dbReference type="ARBA" id="ARBA00022840"/>
    </source>
</evidence>
<dbReference type="GO" id="GO:0031508">
    <property type="term" value="P:pericentric heterochromatin formation"/>
    <property type="evidence" value="ECO:0007669"/>
    <property type="project" value="TreeGrafter"/>
</dbReference>
<evidence type="ECO:0000256" key="9">
    <source>
        <dbReference type="ARBA" id="ARBA00022806"/>
    </source>
</evidence>
<dbReference type="GO" id="GO:0004386">
    <property type="term" value="F:helicase activity"/>
    <property type="evidence" value="ECO:0007669"/>
    <property type="project" value="UniProtKB-KW"/>
</dbReference>